<keyword evidence="3" id="KW-1185">Reference proteome</keyword>
<dbReference type="CDD" id="cd01293">
    <property type="entry name" value="Bact_CD"/>
    <property type="match status" value="1"/>
</dbReference>
<dbReference type="InterPro" id="IPR052349">
    <property type="entry name" value="Metallo-hydrolase_Enzymes"/>
</dbReference>
<dbReference type="Gene3D" id="3.20.20.140">
    <property type="entry name" value="Metal-dependent hydrolases"/>
    <property type="match status" value="1"/>
</dbReference>
<name>A0ABR9AY22_9BACL</name>
<dbReference type="Proteomes" id="UP000634529">
    <property type="component" value="Unassembled WGS sequence"/>
</dbReference>
<dbReference type="PANTHER" id="PTHR32027">
    <property type="entry name" value="CYTOSINE DEAMINASE"/>
    <property type="match status" value="1"/>
</dbReference>
<evidence type="ECO:0000313" key="2">
    <source>
        <dbReference type="EMBL" id="MBD8498593.1"/>
    </source>
</evidence>
<dbReference type="Pfam" id="PF07969">
    <property type="entry name" value="Amidohydro_3"/>
    <property type="match status" value="2"/>
</dbReference>
<feature type="domain" description="Amidohydrolase 3" evidence="1">
    <location>
        <begin position="211"/>
        <end position="402"/>
    </location>
</feature>
<dbReference type="PANTHER" id="PTHR32027:SF9">
    <property type="entry name" value="BLL3847 PROTEIN"/>
    <property type="match status" value="1"/>
</dbReference>
<comment type="caution">
    <text evidence="2">The sequence shown here is derived from an EMBL/GenBank/DDBJ whole genome shotgun (WGS) entry which is preliminary data.</text>
</comment>
<dbReference type="InterPro" id="IPR011059">
    <property type="entry name" value="Metal-dep_hydrolase_composite"/>
</dbReference>
<feature type="domain" description="Amidohydrolase 3" evidence="1">
    <location>
        <begin position="59"/>
        <end position="179"/>
    </location>
</feature>
<organism evidence="2 3">
    <name type="scientific">Paenibacillus arenosi</name>
    <dbReference type="NCBI Taxonomy" id="2774142"/>
    <lineage>
        <taxon>Bacteria</taxon>
        <taxon>Bacillati</taxon>
        <taxon>Bacillota</taxon>
        <taxon>Bacilli</taxon>
        <taxon>Bacillales</taxon>
        <taxon>Paenibacillaceae</taxon>
        <taxon>Paenibacillus</taxon>
    </lineage>
</organism>
<evidence type="ECO:0000259" key="1">
    <source>
        <dbReference type="Pfam" id="PF07969"/>
    </source>
</evidence>
<protein>
    <submittedName>
        <fullName evidence="2">Amidohydrolase family protein</fullName>
    </submittedName>
</protein>
<dbReference type="InterPro" id="IPR013108">
    <property type="entry name" value="Amidohydro_3"/>
</dbReference>
<evidence type="ECO:0000313" key="3">
    <source>
        <dbReference type="Proteomes" id="UP000634529"/>
    </source>
</evidence>
<proteinExistence type="predicted"/>
<reference evidence="2 3" key="1">
    <citation type="submission" date="2020-09" db="EMBL/GenBank/DDBJ databases">
        <title>Paenibacillus sp. CAU 1523 isolated from sand of Haeundae Beach.</title>
        <authorList>
            <person name="Kim W."/>
        </authorList>
    </citation>
    <scope>NUCLEOTIDE SEQUENCE [LARGE SCALE GENOMIC DNA]</scope>
    <source>
        <strain evidence="2 3">CAU 1523</strain>
    </source>
</reference>
<dbReference type="EMBL" id="JACYTN010000005">
    <property type="protein sequence ID" value="MBD8498593.1"/>
    <property type="molecule type" value="Genomic_DNA"/>
</dbReference>
<dbReference type="InterPro" id="IPR032466">
    <property type="entry name" value="Metal_Hydrolase"/>
</dbReference>
<dbReference type="SUPFAM" id="SSF51556">
    <property type="entry name" value="Metallo-dependent hydrolases"/>
    <property type="match status" value="1"/>
</dbReference>
<dbReference type="Gene3D" id="2.30.40.10">
    <property type="entry name" value="Urease, subunit C, domain 1"/>
    <property type="match status" value="1"/>
</dbReference>
<sequence length="406" mass="44850">MSAYAYWITNVRLDSGFQEDEDGVFHTLSELVHLFIENGVIQQIVTADRQLESELPRRDANGKLALPSFQENHNHLDKTYLGYGWKSCKPVKNLIERLDMEAKESILLLDSVQTRAEAMLELISSFGATHIRTHVNIDPHVGLKNLEGVRRALDTYSDRMTAEIVAFPQHGLLRSDAGALMRQAMREGATHVGGLDPGGVDGDIEKSLGLMMDIAVEANAAVDIHLHDSSTLGLHTMKRIADLTEEAGWHNRMAISHAFALGDAPQLQVNDMIDRFAALGVSIMTTISSSRPIPVPQMHEKGITVALGCDGFYDSWAPFGTGDVLEKATLLAERYRWIDERSLTGALTFITGGRKTLDEQGNRLWPQVGDQADMIFFDATCSAEVVARRPARKAVMFRGNVVRGTL</sequence>
<dbReference type="RefSeq" id="WP_192024976.1">
    <property type="nucleotide sequence ID" value="NZ_JACYTN010000005.1"/>
</dbReference>
<dbReference type="NCBIfam" id="NF005312">
    <property type="entry name" value="PRK06846.1"/>
    <property type="match status" value="1"/>
</dbReference>
<gene>
    <name evidence="2" type="ORF">IFO66_09810</name>
</gene>
<accession>A0ABR9AY22</accession>